<sequence length="357" mass="38618">MSDHLYRSSRATFLPTSSCCENTMGCGTSRNTLPSKLETLPRLVGPQVVTSRMSTLASKPLVVRVDYSTRRLPSGYVLCPEYADFNLSNERSRPFQARNGLTAYTRTSDTAAFKSCHGRLVPFSGAEYPGVDTESSGLVYSMTVGNLLNAVQVKYGDLVISQKSEWLPPVYNKVARPIAAVTAINNVCADESHAWRMLLNGIECELAEVALNDVFSGDVIELVFVARSSLRRPRTFACPRLPHMSDSSCYPSAGTSSPAGSRTCEFPTNRSMMSDDVVPDCDTTSRVCFGADATVRAVPRAPTTISPTDTPSPYLDIASLFDEANMLVNQAHFALCDSELASTPSPTPALSGPYSSM</sequence>
<dbReference type="EMBL" id="GL349514">
    <property type="protein sequence ID" value="KNC56207.1"/>
    <property type="molecule type" value="Genomic_DNA"/>
</dbReference>
<keyword evidence="2" id="KW-1185">Reference proteome</keyword>
<name>A0A0L0DVK8_THETB</name>
<evidence type="ECO:0000313" key="1">
    <source>
        <dbReference type="EMBL" id="KNC56207.1"/>
    </source>
</evidence>
<reference evidence="1 2" key="1">
    <citation type="submission" date="2010-05" db="EMBL/GenBank/DDBJ databases">
        <title>The Genome Sequence of Thecamonas trahens ATCC 50062.</title>
        <authorList>
            <consortium name="The Broad Institute Genome Sequencing Platform"/>
            <person name="Russ C."/>
            <person name="Cuomo C."/>
            <person name="Shea T."/>
            <person name="Young S.K."/>
            <person name="Zeng Q."/>
            <person name="Koehrsen M."/>
            <person name="Haas B."/>
            <person name="Borodovsky M."/>
            <person name="Guigo R."/>
            <person name="Alvarado L."/>
            <person name="Berlin A."/>
            <person name="Bochicchio J."/>
            <person name="Borenstein D."/>
            <person name="Chapman S."/>
            <person name="Chen Z."/>
            <person name="Freedman E."/>
            <person name="Gellesch M."/>
            <person name="Goldberg J."/>
            <person name="Griggs A."/>
            <person name="Gujja S."/>
            <person name="Heilman E."/>
            <person name="Heiman D."/>
            <person name="Hepburn T."/>
            <person name="Howarth C."/>
            <person name="Jen D."/>
            <person name="Larson L."/>
            <person name="Mehta T."/>
            <person name="Park D."/>
            <person name="Pearson M."/>
            <person name="Roberts A."/>
            <person name="Saif S."/>
            <person name="Shenoy N."/>
            <person name="Sisk P."/>
            <person name="Stolte C."/>
            <person name="Sykes S."/>
            <person name="Thomson T."/>
            <person name="Walk T."/>
            <person name="White J."/>
            <person name="Yandava C."/>
            <person name="Burger G."/>
            <person name="Gray M.W."/>
            <person name="Holland P.W.H."/>
            <person name="King N."/>
            <person name="Lang F.B.F."/>
            <person name="Roger A.J."/>
            <person name="Ruiz-Trillo I."/>
            <person name="Lander E."/>
            <person name="Nusbaum C."/>
        </authorList>
    </citation>
    <scope>NUCLEOTIDE SEQUENCE [LARGE SCALE GENOMIC DNA]</scope>
    <source>
        <strain evidence="1 2">ATCC 50062</strain>
    </source>
</reference>
<dbReference type="AlphaFoldDB" id="A0A0L0DVK8"/>
<evidence type="ECO:0000313" key="2">
    <source>
        <dbReference type="Proteomes" id="UP000054408"/>
    </source>
</evidence>
<dbReference type="Proteomes" id="UP000054408">
    <property type="component" value="Unassembled WGS sequence"/>
</dbReference>
<accession>A0A0L0DVK8</accession>
<dbReference type="GeneID" id="25569410"/>
<gene>
    <name evidence="1" type="ORF">AMSG_11457</name>
</gene>
<protein>
    <submittedName>
        <fullName evidence="1">Uncharacterized protein</fullName>
    </submittedName>
</protein>
<organism evidence="1 2">
    <name type="scientific">Thecamonas trahens ATCC 50062</name>
    <dbReference type="NCBI Taxonomy" id="461836"/>
    <lineage>
        <taxon>Eukaryota</taxon>
        <taxon>Apusozoa</taxon>
        <taxon>Apusomonadida</taxon>
        <taxon>Apusomonadidae</taxon>
        <taxon>Thecamonas</taxon>
    </lineage>
</organism>
<proteinExistence type="predicted"/>
<dbReference type="RefSeq" id="XP_013752673.1">
    <property type="nucleotide sequence ID" value="XM_013897219.1"/>
</dbReference>